<gene>
    <name evidence="6" type="primary">ade</name>
    <name evidence="9" type="ORF">SAMN05444487_1272</name>
</gene>
<dbReference type="HAMAP" id="MF_01518">
    <property type="entry name" value="Adenine_deamin"/>
    <property type="match status" value="1"/>
</dbReference>
<dbReference type="SUPFAM" id="SSF51556">
    <property type="entry name" value="Metallo-dependent hydrolases"/>
    <property type="match status" value="1"/>
</dbReference>
<evidence type="ECO:0000256" key="3">
    <source>
        <dbReference type="ARBA" id="ARBA00022801"/>
    </source>
</evidence>
<evidence type="ECO:0000256" key="5">
    <source>
        <dbReference type="ARBA" id="ARBA00047720"/>
    </source>
</evidence>
<dbReference type="InterPro" id="IPR026912">
    <property type="entry name" value="Adenine_deam_C"/>
</dbReference>
<evidence type="ECO:0000313" key="9">
    <source>
        <dbReference type="EMBL" id="SDX57153.1"/>
    </source>
</evidence>
<evidence type="ECO:0000256" key="2">
    <source>
        <dbReference type="ARBA" id="ARBA00012782"/>
    </source>
</evidence>
<dbReference type="EC" id="3.5.4.2" evidence="2 6"/>
<keyword evidence="3 6" id="KW-0378">Hydrolase</keyword>
<dbReference type="Gene3D" id="3.20.20.140">
    <property type="entry name" value="Metal-dependent hydrolases"/>
    <property type="match status" value="1"/>
</dbReference>
<dbReference type="InterPro" id="IPR032466">
    <property type="entry name" value="Metal_Hydrolase"/>
</dbReference>
<evidence type="ECO:0000256" key="4">
    <source>
        <dbReference type="ARBA" id="ARBA00023211"/>
    </source>
</evidence>
<dbReference type="STRING" id="1048340.SAMN05444487_1272"/>
<dbReference type="InterPro" id="IPR006679">
    <property type="entry name" value="Adenine_deam"/>
</dbReference>
<dbReference type="PANTHER" id="PTHR11113">
    <property type="entry name" value="N-ACETYLGLUCOSAMINE-6-PHOSPHATE DEACETYLASE"/>
    <property type="match status" value="1"/>
</dbReference>
<evidence type="ECO:0000313" key="10">
    <source>
        <dbReference type="Proteomes" id="UP000198534"/>
    </source>
</evidence>
<evidence type="ECO:0000256" key="1">
    <source>
        <dbReference type="ARBA" id="ARBA00006773"/>
    </source>
</evidence>
<dbReference type="GO" id="GO:0006146">
    <property type="term" value="P:adenine catabolic process"/>
    <property type="evidence" value="ECO:0007669"/>
    <property type="project" value="InterPro"/>
</dbReference>
<dbReference type="AlphaFoldDB" id="A0A1H3CSN8"/>
<reference evidence="9 10" key="1">
    <citation type="submission" date="2016-10" db="EMBL/GenBank/DDBJ databases">
        <authorList>
            <person name="de Groot N.N."/>
        </authorList>
    </citation>
    <scope>NUCLEOTIDE SEQUENCE [LARGE SCALE GENOMIC DNA]</scope>
    <source>
        <strain evidence="9 10">DSM 45610</strain>
    </source>
</reference>
<dbReference type="RefSeq" id="WP_091743020.1">
    <property type="nucleotide sequence ID" value="NZ_FNNQ01000027.1"/>
</dbReference>
<dbReference type="GO" id="GO:0000034">
    <property type="term" value="F:adenine deaminase activity"/>
    <property type="evidence" value="ECO:0007669"/>
    <property type="project" value="UniProtKB-UniRule"/>
</dbReference>
<dbReference type="Gene3D" id="2.30.40.10">
    <property type="entry name" value="Urease, subunit C, domain 1"/>
    <property type="match status" value="1"/>
</dbReference>
<dbReference type="InterPro" id="IPR006680">
    <property type="entry name" value="Amidohydro-rel"/>
</dbReference>
<proteinExistence type="inferred from homology"/>
<keyword evidence="4 6" id="KW-0464">Manganese</keyword>
<dbReference type="EMBL" id="FNNQ01000027">
    <property type="protein sequence ID" value="SDX57153.1"/>
    <property type="molecule type" value="Genomic_DNA"/>
</dbReference>
<dbReference type="PANTHER" id="PTHR11113:SF2">
    <property type="entry name" value="ADENINE DEAMINASE"/>
    <property type="match status" value="1"/>
</dbReference>
<comment type="catalytic activity">
    <reaction evidence="5 6">
        <text>adenine + H2O + H(+) = hypoxanthine + NH4(+)</text>
        <dbReference type="Rhea" id="RHEA:23688"/>
        <dbReference type="ChEBI" id="CHEBI:15377"/>
        <dbReference type="ChEBI" id="CHEBI:15378"/>
        <dbReference type="ChEBI" id="CHEBI:16708"/>
        <dbReference type="ChEBI" id="CHEBI:17368"/>
        <dbReference type="ChEBI" id="CHEBI:28938"/>
        <dbReference type="EC" id="3.5.4.2"/>
    </reaction>
</comment>
<feature type="domain" description="Adenine deaminase C-terminal" evidence="8">
    <location>
        <begin position="405"/>
        <end position="571"/>
    </location>
</feature>
<sequence length="583" mass="62720">MDRQQLQKNIHVAAGKEPADLVIKNGHIVDVFNGQIITGDVAICNGSFVGIGSFEGKETLDAKGMTIVPGLIDGHAHIESALVTPETFARTVIPHGVTTLIADPHEIANVSGVAGIQYLLDSSEDLPMETYYMLPSSVPATPWEKNGATLDAETLSPLYRHPRILGLGEVMDYPSVRDSNPEMLDKLIDAINQPTTQIDGHAAGLDETGINIYMTAHIRTDHECVSQEEARTRLERGMYLMIREGSVAKNMHALLPVVNERNARRCFFVTDDKHLSDIRTDGSVNYCVKEAIRQGLDPITAIRMVTLNAAECFGLRQKGAIAPGYDADFLLVDGLQSFVVDQVFKSGQLVAEQGQPIEGAFPARLHSVPNQLLDSVRLPELTSNHLQLPLNSSHARVIGIIEDSLITEHILTSVPVSNGYFQTSTSEDLLKMAVIERHHASGRVGLGIVQGLGLKRGALASTMAHDSHNLVLAGVDDRSMLTAAKAIEKVGGGLAVADGDQVLALLPLPIAGLISDDSAEGLLSGLKKITSALEEIGTSISNPFLSLSFLTLPVIPHLKLTDGGLFDVERFCFTDVGVNKVTI</sequence>
<name>A0A1H3CSN8_9BACL</name>
<dbReference type="OrthoDB" id="9775607at2"/>
<comment type="similarity">
    <text evidence="1 6">Belongs to the metallo-dependent hydrolases superfamily. Adenine deaminase family.</text>
</comment>
<keyword evidence="10" id="KW-1185">Reference proteome</keyword>
<organism evidence="9 10">
    <name type="scientific">Marininema mesophilum</name>
    <dbReference type="NCBI Taxonomy" id="1048340"/>
    <lineage>
        <taxon>Bacteria</taxon>
        <taxon>Bacillati</taxon>
        <taxon>Bacillota</taxon>
        <taxon>Bacilli</taxon>
        <taxon>Bacillales</taxon>
        <taxon>Thermoactinomycetaceae</taxon>
        <taxon>Marininema</taxon>
    </lineage>
</organism>
<dbReference type="Pfam" id="PF01979">
    <property type="entry name" value="Amidohydro_1"/>
    <property type="match status" value="1"/>
</dbReference>
<evidence type="ECO:0000256" key="6">
    <source>
        <dbReference type="HAMAP-Rule" id="MF_01518"/>
    </source>
</evidence>
<dbReference type="Proteomes" id="UP000198534">
    <property type="component" value="Unassembled WGS sequence"/>
</dbReference>
<accession>A0A1H3CSN8</accession>
<protein>
    <recommendedName>
        <fullName evidence="2 6">Adenine deaminase</fullName>
        <shortName evidence="6">Adenase</shortName>
        <shortName evidence="6">Adenine aminase</shortName>
        <ecNumber evidence="2 6">3.5.4.2</ecNumber>
    </recommendedName>
</protein>
<dbReference type="InterPro" id="IPR011059">
    <property type="entry name" value="Metal-dep_hydrolase_composite"/>
</dbReference>
<dbReference type="CDD" id="cd01295">
    <property type="entry name" value="AdeC"/>
    <property type="match status" value="1"/>
</dbReference>
<feature type="domain" description="Amidohydrolase-related" evidence="7">
    <location>
        <begin position="66"/>
        <end position="350"/>
    </location>
</feature>
<dbReference type="SUPFAM" id="SSF51338">
    <property type="entry name" value="Composite domain of metallo-dependent hydrolases"/>
    <property type="match status" value="1"/>
</dbReference>
<evidence type="ECO:0000259" key="7">
    <source>
        <dbReference type="Pfam" id="PF01979"/>
    </source>
</evidence>
<comment type="cofactor">
    <cofactor evidence="6">
        <name>Mn(2+)</name>
        <dbReference type="ChEBI" id="CHEBI:29035"/>
    </cofactor>
</comment>
<dbReference type="Pfam" id="PF13382">
    <property type="entry name" value="Adenine_deam_C"/>
    <property type="match status" value="1"/>
</dbReference>
<dbReference type="NCBIfam" id="TIGR01178">
    <property type="entry name" value="ade"/>
    <property type="match status" value="1"/>
</dbReference>
<evidence type="ECO:0000259" key="8">
    <source>
        <dbReference type="Pfam" id="PF13382"/>
    </source>
</evidence>